<dbReference type="SMART" id="SM00336">
    <property type="entry name" value="BBOX"/>
    <property type="match status" value="1"/>
</dbReference>
<feature type="domain" description="RING-type" evidence="8">
    <location>
        <begin position="15"/>
        <end position="55"/>
    </location>
</feature>
<evidence type="ECO:0000256" key="3">
    <source>
        <dbReference type="ARBA" id="ARBA00022771"/>
    </source>
</evidence>
<reference evidence="11" key="1">
    <citation type="submission" date="2025-08" db="UniProtKB">
        <authorList>
            <consortium name="Ensembl"/>
        </authorList>
    </citation>
    <scope>IDENTIFICATION</scope>
</reference>
<dbReference type="SUPFAM" id="SSF57850">
    <property type="entry name" value="RING/U-box"/>
    <property type="match status" value="1"/>
</dbReference>
<evidence type="ECO:0000259" key="10">
    <source>
        <dbReference type="PROSITE" id="PS50188"/>
    </source>
</evidence>
<dbReference type="GO" id="GO:0045087">
    <property type="term" value="P:innate immune response"/>
    <property type="evidence" value="ECO:0007669"/>
    <property type="project" value="UniProtKB-KW"/>
</dbReference>
<dbReference type="SUPFAM" id="SSF49899">
    <property type="entry name" value="Concanavalin A-like lectins/glucanases"/>
    <property type="match status" value="1"/>
</dbReference>
<dbReference type="AlphaFoldDB" id="A0A3Q2W3V4"/>
<sequence length="554" mass="63150">MSAASCLLSEDQFLCSICLDVFTDPVSTPCGHNFCKNCISQHWDISERCQCPMCKKVIETRPELHINTFISDMVSQFRLEAQQKVSSSSSEQQAAKPGEVPCDICTGTKLKALKSCLVCLASYCQTHLEPHLTASRLKRHQLIDPEENLESRICVKHDQPLELFCKTDQTCVCMLCSVIDHKTHEFVPLREEYEGKKAELGKTEAKIQQMIQKRRLKIQEIKESVKMSKDAADREKAEGVQVFTALKEFVDRRLNELIKEIEDKQETTEKQAEGFIKDLEQEISELMKRSSEVEQLSRSKDHLHLLQSFSSLKAAPTTKDWTEVSIHPPSYEGTVVRAVDQLKETLNEDMKKLFEAELKRVQQYAVDVTLDPDTAHPYLILSDDGKQVHCGEEENDLPDNPERFSKIPIVLGKQSFSSGRFYFEVQVKEKTRWILGVVRESVNRKKKITPSPEKGYWTVGVYENICVAFEDPEVRLPLQSGFEKVGVFVDYEEGLVSFYDADHAALIYSFTGCSFTGKLYPFFCPGVNDDDNSAPLIICPVNQSVRSFYMRKCE</sequence>
<dbReference type="GO" id="GO:0005737">
    <property type="term" value="C:cytoplasm"/>
    <property type="evidence" value="ECO:0007669"/>
    <property type="project" value="UniProtKB-ARBA"/>
</dbReference>
<dbReference type="Gene3D" id="2.60.120.920">
    <property type="match status" value="1"/>
</dbReference>
<evidence type="ECO:0000256" key="2">
    <source>
        <dbReference type="ARBA" id="ARBA00022723"/>
    </source>
</evidence>
<dbReference type="Gene3D" id="3.30.40.10">
    <property type="entry name" value="Zinc/RING finger domain, C3HC4 (zinc finger)"/>
    <property type="match status" value="1"/>
</dbReference>
<dbReference type="PANTHER" id="PTHR25465:SF32">
    <property type="entry name" value="BLOODTHIRSTY-RELATED GENE FAMILY, MEMBER 16 ISOFORM X1-RELATED"/>
    <property type="match status" value="1"/>
</dbReference>
<dbReference type="SUPFAM" id="SSF57845">
    <property type="entry name" value="B-box zinc-binding domain"/>
    <property type="match status" value="1"/>
</dbReference>
<dbReference type="GeneTree" id="ENSGT01040000240400"/>
<dbReference type="Pfam" id="PF00643">
    <property type="entry name" value="zf-B_box"/>
    <property type="match status" value="1"/>
</dbReference>
<dbReference type="InterPro" id="IPR001841">
    <property type="entry name" value="Znf_RING"/>
</dbReference>
<proteinExistence type="predicted"/>
<dbReference type="Proteomes" id="UP000264840">
    <property type="component" value="Unplaced"/>
</dbReference>
<name>A0A3Q2W3V4_HAPBU</name>
<dbReference type="STRING" id="8153.ENSHBUP00000020033"/>
<dbReference type="InterPro" id="IPR051051">
    <property type="entry name" value="E3_ubiq-ligase_TRIM/RNF"/>
</dbReference>
<dbReference type="InterPro" id="IPR027370">
    <property type="entry name" value="Znf-RING_euk"/>
</dbReference>
<dbReference type="InterPro" id="IPR001870">
    <property type="entry name" value="B30.2/SPRY"/>
</dbReference>
<feature type="domain" description="B box-type" evidence="9">
    <location>
        <begin position="149"/>
        <end position="189"/>
    </location>
</feature>
<evidence type="ECO:0000259" key="8">
    <source>
        <dbReference type="PROSITE" id="PS50089"/>
    </source>
</evidence>
<feature type="coiled-coil region" evidence="7">
    <location>
        <begin position="193"/>
        <end position="296"/>
    </location>
</feature>
<dbReference type="InterPro" id="IPR003879">
    <property type="entry name" value="Butyrophylin_SPRY"/>
</dbReference>
<feature type="domain" description="B30.2/SPRY" evidence="10">
    <location>
        <begin position="348"/>
        <end position="541"/>
    </location>
</feature>
<dbReference type="GO" id="GO:0008270">
    <property type="term" value="F:zinc ion binding"/>
    <property type="evidence" value="ECO:0007669"/>
    <property type="project" value="UniProtKB-KW"/>
</dbReference>
<keyword evidence="12" id="KW-1185">Reference proteome</keyword>
<evidence type="ECO:0000256" key="7">
    <source>
        <dbReference type="SAM" id="Coils"/>
    </source>
</evidence>
<accession>A0A3Q2W3V4</accession>
<evidence type="ECO:0000313" key="11">
    <source>
        <dbReference type="Ensembl" id="ENSHBUP00000020033.1"/>
    </source>
</evidence>
<dbReference type="Ensembl" id="ENSHBUT00000029538.1">
    <property type="protein sequence ID" value="ENSHBUP00000020033.1"/>
    <property type="gene ID" value="ENSHBUG00000022309.1"/>
</dbReference>
<dbReference type="Pfam" id="PF00622">
    <property type="entry name" value="SPRY"/>
    <property type="match status" value="1"/>
</dbReference>
<dbReference type="SMART" id="SM00589">
    <property type="entry name" value="PRY"/>
    <property type="match status" value="1"/>
</dbReference>
<dbReference type="FunFam" id="2.60.120.920:FF:000004">
    <property type="entry name" value="Butyrophilin subfamily 1 member A1"/>
    <property type="match status" value="1"/>
</dbReference>
<keyword evidence="4" id="KW-0862">Zinc</keyword>
<dbReference type="InterPro" id="IPR006574">
    <property type="entry name" value="PRY"/>
</dbReference>
<dbReference type="OMA" id="ACENHAD"/>
<dbReference type="PROSITE" id="PS50119">
    <property type="entry name" value="ZF_BBOX"/>
    <property type="match status" value="1"/>
</dbReference>
<evidence type="ECO:0000313" key="12">
    <source>
        <dbReference type="Proteomes" id="UP000264840"/>
    </source>
</evidence>
<dbReference type="InterPro" id="IPR013083">
    <property type="entry name" value="Znf_RING/FYVE/PHD"/>
</dbReference>
<dbReference type="Pfam" id="PF25600">
    <property type="entry name" value="TRIM_CC"/>
    <property type="match status" value="1"/>
</dbReference>
<dbReference type="Pfam" id="PF13765">
    <property type="entry name" value="PRY"/>
    <property type="match status" value="1"/>
</dbReference>
<dbReference type="CDD" id="cd19769">
    <property type="entry name" value="Bbox2_TRIM16-like"/>
    <property type="match status" value="1"/>
</dbReference>
<dbReference type="PANTHER" id="PTHR25465">
    <property type="entry name" value="B-BOX DOMAIN CONTAINING"/>
    <property type="match status" value="1"/>
</dbReference>
<evidence type="ECO:0000256" key="1">
    <source>
        <dbReference type="ARBA" id="ARBA00022588"/>
    </source>
</evidence>
<dbReference type="InterPro" id="IPR058030">
    <property type="entry name" value="TRIM8/14/16/25/29/45/65_CC"/>
</dbReference>
<keyword evidence="5" id="KW-0391">Immunity</keyword>
<dbReference type="PROSITE" id="PS00518">
    <property type="entry name" value="ZF_RING_1"/>
    <property type="match status" value="1"/>
</dbReference>
<evidence type="ECO:0000256" key="4">
    <source>
        <dbReference type="ARBA" id="ARBA00022833"/>
    </source>
</evidence>
<reference evidence="11" key="2">
    <citation type="submission" date="2025-09" db="UniProtKB">
        <authorList>
            <consortium name="Ensembl"/>
        </authorList>
    </citation>
    <scope>IDENTIFICATION</scope>
</reference>
<dbReference type="CDD" id="cd13733">
    <property type="entry name" value="SPRY_PRY_C-I_1"/>
    <property type="match status" value="1"/>
</dbReference>
<dbReference type="InterPro" id="IPR013320">
    <property type="entry name" value="ConA-like_dom_sf"/>
</dbReference>
<dbReference type="Gene3D" id="4.10.830.40">
    <property type="match status" value="1"/>
</dbReference>
<dbReference type="PROSITE" id="PS50188">
    <property type="entry name" value="B302_SPRY"/>
    <property type="match status" value="1"/>
</dbReference>
<evidence type="ECO:0000259" key="9">
    <source>
        <dbReference type="PROSITE" id="PS50119"/>
    </source>
</evidence>
<dbReference type="PRINTS" id="PR01407">
    <property type="entry name" value="BUTYPHLNCDUF"/>
</dbReference>
<keyword evidence="7" id="KW-0175">Coiled coil</keyword>
<dbReference type="PROSITE" id="PS50089">
    <property type="entry name" value="ZF_RING_2"/>
    <property type="match status" value="1"/>
</dbReference>
<organism evidence="11 12">
    <name type="scientific">Haplochromis burtoni</name>
    <name type="common">Burton's mouthbrooder</name>
    <name type="synonym">Chromis burtoni</name>
    <dbReference type="NCBI Taxonomy" id="8153"/>
    <lineage>
        <taxon>Eukaryota</taxon>
        <taxon>Metazoa</taxon>
        <taxon>Chordata</taxon>
        <taxon>Craniata</taxon>
        <taxon>Vertebrata</taxon>
        <taxon>Euteleostomi</taxon>
        <taxon>Actinopterygii</taxon>
        <taxon>Neopterygii</taxon>
        <taxon>Teleostei</taxon>
        <taxon>Neoteleostei</taxon>
        <taxon>Acanthomorphata</taxon>
        <taxon>Ovalentaria</taxon>
        <taxon>Cichlomorphae</taxon>
        <taxon>Cichliformes</taxon>
        <taxon>Cichlidae</taxon>
        <taxon>African cichlids</taxon>
        <taxon>Pseudocrenilabrinae</taxon>
        <taxon>Haplochromini</taxon>
        <taxon>Haplochromis</taxon>
    </lineage>
</organism>
<keyword evidence="3 6" id="KW-0863">Zinc-finger</keyword>
<evidence type="ECO:0000256" key="6">
    <source>
        <dbReference type="PROSITE-ProRule" id="PRU00024"/>
    </source>
</evidence>
<dbReference type="SMART" id="SM00449">
    <property type="entry name" value="SPRY"/>
    <property type="match status" value="1"/>
</dbReference>
<dbReference type="InterPro" id="IPR043136">
    <property type="entry name" value="B30.2/SPRY_sf"/>
</dbReference>
<protein>
    <submittedName>
        <fullName evidence="11">Uncharacterized protein</fullName>
    </submittedName>
</protein>
<dbReference type="InterPro" id="IPR003877">
    <property type="entry name" value="SPRY_dom"/>
</dbReference>
<dbReference type="InterPro" id="IPR000315">
    <property type="entry name" value="Znf_B-box"/>
</dbReference>
<dbReference type="InterPro" id="IPR017907">
    <property type="entry name" value="Znf_RING_CS"/>
</dbReference>
<dbReference type="Pfam" id="PF13445">
    <property type="entry name" value="zf-RING_UBOX"/>
    <property type="match status" value="1"/>
</dbReference>
<evidence type="ECO:0000256" key="5">
    <source>
        <dbReference type="ARBA" id="ARBA00022859"/>
    </source>
</evidence>
<keyword evidence="2" id="KW-0479">Metal-binding</keyword>
<dbReference type="Gene3D" id="3.30.160.60">
    <property type="entry name" value="Classic Zinc Finger"/>
    <property type="match status" value="1"/>
</dbReference>
<dbReference type="SMART" id="SM00184">
    <property type="entry name" value="RING"/>
    <property type="match status" value="1"/>
</dbReference>
<keyword evidence="1" id="KW-0399">Innate immunity</keyword>